<dbReference type="InParanoid" id="E3MA27"/>
<proteinExistence type="predicted"/>
<dbReference type="EMBL" id="DS268431">
    <property type="protein sequence ID" value="EFO96710.1"/>
    <property type="molecule type" value="Genomic_DNA"/>
</dbReference>
<keyword evidence="2" id="KW-1185">Reference proteome</keyword>
<accession>E3MA27</accession>
<gene>
    <name evidence="1" type="ORF">CRE_17206</name>
</gene>
<evidence type="ECO:0000313" key="1">
    <source>
        <dbReference type="EMBL" id="EFO96710.1"/>
    </source>
</evidence>
<sequence>MDNQQRTKMVDSILEGMDNYLDTIIENLDKIKSQTTDLKTFLKRFPVGGSSLNGEDTRNEVGSPSEQSVDFEEEEVDSVIYVSDHKLQSTVMIAPSKDNVKSRLLSSQPTQRTSTPCIFCKQFHYSDLCPNVIEYEERQSIAKKRNICMICIHPTSKNHRCIQRKKCFYCEAKSHHCSLCYRTKNVWKKDAPIKNLNQMDRRTIVWDNK</sequence>
<name>E3MA27_CAERE</name>
<evidence type="ECO:0000313" key="2">
    <source>
        <dbReference type="Proteomes" id="UP000008281"/>
    </source>
</evidence>
<dbReference type="Proteomes" id="UP000008281">
    <property type="component" value="Unassembled WGS sequence"/>
</dbReference>
<dbReference type="HOGENOM" id="CLU_1316501_0_0_1"/>
<reference evidence="1" key="1">
    <citation type="submission" date="2007-07" db="EMBL/GenBank/DDBJ databases">
        <title>PCAP assembly of the Caenorhabditis remanei genome.</title>
        <authorList>
            <consortium name="The Caenorhabditis remanei Sequencing Consortium"/>
            <person name="Wilson R.K."/>
        </authorList>
    </citation>
    <scope>NUCLEOTIDE SEQUENCE [LARGE SCALE GENOMIC DNA]</scope>
    <source>
        <strain evidence="1">PB4641</strain>
    </source>
</reference>
<dbReference type="AlphaFoldDB" id="E3MA27"/>
<organism evidence="2">
    <name type="scientific">Caenorhabditis remanei</name>
    <name type="common">Caenorhabditis vulgaris</name>
    <dbReference type="NCBI Taxonomy" id="31234"/>
    <lineage>
        <taxon>Eukaryota</taxon>
        <taxon>Metazoa</taxon>
        <taxon>Ecdysozoa</taxon>
        <taxon>Nematoda</taxon>
        <taxon>Chromadorea</taxon>
        <taxon>Rhabditida</taxon>
        <taxon>Rhabditina</taxon>
        <taxon>Rhabditomorpha</taxon>
        <taxon>Rhabditoidea</taxon>
        <taxon>Rhabditidae</taxon>
        <taxon>Peloderinae</taxon>
        <taxon>Caenorhabditis</taxon>
    </lineage>
</organism>
<protein>
    <submittedName>
        <fullName evidence="1">Uncharacterized protein</fullName>
    </submittedName>
</protein>